<dbReference type="InterPro" id="IPR027417">
    <property type="entry name" value="P-loop_NTPase"/>
</dbReference>
<dbReference type="PANTHER" id="PTHR12788">
    <property type="entry name" value="PROTEIN-TYROSINE SULFOTRANSFERASE 2"/>
    <property type="match status" value="1"/>
</dbReference>
<name>A0A6J5L5A6_9CAUD</name>
<protein>
    <submittedName>
        <fullName evidence="2">Sulfotransferase family</fullName>
    </submittedName>
</protein>
<sequence>MEKLFFQSSLPRAGSTMLQNILAQNPDVYATPTSGVLELIYGARANYSSSPEFKAQDAELMKQGYLSFCKKGVEGFFTAITDKKYVVDKSRGWGVHYGFLNEVFPEPKVICMVRDLRDIFCSMEKNFRKSQYKDMGIVNHAELKGTTTPKRIDVWANSQPVGMAIERLGEVFRQGINEKMLFIRYEDLCLYPEATMLKIYNYLEIPFFEHDFDNIEQVTKEDDEIYGMFGDHTIRKTLELTPSSANKVLGQDVSDWIYNNYQWFYEIFNYQKNI</sequence>
<reference evidence="2" key="1">
    <citation type="submission" date="2020-04" db="EMBL/GenBank/DDBJ databases">
        <authorList>
            <person name="Chiriac C."/>
            <person name="Salcher M."/>
            <person name="Ghai R."/>
            <person name="Kavagutti S V."/>
        </authorList>
    </citation>
    <scope>NUCLEOTIDE SEQUENCE</scope>
</reference>
<dbReference type="Gene3D" id="3.40.50.300">
    <property type="entry name" value="P-loop containing nucleotide triphosphate hydrolases"/>
    <property type="match status" value="1"/>
</dbReference>
<dbReference type="Pfam" id="PF13469">
    <property type="entry name" value="Sulfotransfer_3"/>
    <property type="match status" value="1"/>
</dbReference>
<dbReference type="EMBL" id="LR796235">
    <property type="protein sequence ID" value="CAB4129501.1"/>
    <property type="molecule type" value="Genomic_DNA"/>
</dbReference>
<keyword evidence="1 2" id="KW-0808">Transferase</keyword>
<evidence type="ECO:0000256" key="1">
    <source>
        <dbReference type="ARBA" id="ARBA00022679"/>
    </source>
</evidence>
<dbReference type="SUPFAM" id="SSF52540">
    <property type="entry name" value="P-loop containing nucleoside triphosphate hydrolases"/>
    <property type="match status" value="1"/>
</dbReference>
<proteinExistence type="predicted"/>
<dbReference type="PANTHER" id="PTHR12788:SF10">
    <property type="entry name" value="PROTEIN-TYROSINE SULFOTRANSFERASE"/>
    <property type="match status" value="1"/>
</dbReference>
<accession>A0A6J5L5A6</accession>
<dbReference type="InterPro" id="IPR026634">
    <property type="entry name" value="TPST-like"/>
</dbReference>
<gene>
    <name evidence="2" type="ORF">UFOVP117_12</name>
</gene>
<organism evidence="2">
    <name type="scientific">uncultured Caudovirales phage</name>
    <dbReference type="NCBI Taxonomy" id="2100421"/>
    <lineage>
        <taxon>Viruses</taxon>
        <taxon>Duplodnaviria</taxon>
        <taxon>Heunggongvirae</taxon>
        <taxon>Uroviricota</taxon>
        <taxon>Caudoviricetes</taxon>
        <taxon>Peduoviridae</taxon>
        <taxon>Maltschvirus</taxon>
        <taxon>Maltschvirus maltsch</taxon>
    </lineage>
</organism>
<evidence type="ECO:0000313" key="2">
    <source>
        <dbReference type="EMBL" id="CAB4129501.1"/>
    </source>
</evidence>
<dbReference type="GO" id="GO:0008476">
    <property type="term" value="F:protein-tyrosine sulfotransferase activity"/>
    <property type="evidence" value="ECO:0007669"/>
    <property type="project" value="InterPro"/>
</dbReference>